<dbReference type="VEuPathDB" id="CryptoDB:Vbra_22796"/>
<protein>
    <submittedName>
        <fullName evidence="2">Uncharacterized protein</fullName>
    </submittedName>
</protein>
<feature type="compositionally biased region" description="Basic and acidic residues" evidence="1">
    <location>
        <begin position="1"/>
        <end position="10"/>
    </location>
</feature>
<organism evidence="2 3">
    <name type="scientific">Vitrella brassicaformis (strain CCMP3155)</name>
    <dbReference type="NCBI Taxonomy" id="1169540"/>
    <lineage>
        <taxon>Eukaryota</taxon>
        <taxon>Sar</taxon>
        <taxon>Alveolata</taxon>
        <taxon>Colpodellida</taxon>
        <taxon>Vitrellaceae</taxon>
        <taxon>Vitrella</taxon>
    </lineage>
</organism>
<proteinExistence type="predicted"/>
<dbReference type="EMBL" id="CDMY01000711">
    <property type="protein sequence ID" value="CEM31093.1"/>
    <property type="molecule type" value="Genomic_DNA"/>
</dbReference>
<name>A0A0G4GLU7_VITBC</name>
<evidence type="ECO:0000313" key="2">
    <source>
        <dbReference type="EMBL" id="CEM31093.1"/>
    </source>
</evidence>
<evidence type="ECO:0000256" key="1">
    <source>
        <dbReference type="SAM" id="MobiDB-lite"/>
    </source>
</evidence>
<feature type="region of interest" description="Disordered" evidence="1">
    <location>
        <begin position="1"/>
        <end position="25"/>
    </location>
</feature>
<gene>
    <name evidence="2" type="ORF">Vbra_22796</name>
</gene>
<keyword evidence="3" id="KW-1185">Reference proteome</keyword>
<evidence type="ECO:0000313" key="3">
    <source>
        <dbReference type="Proteomes" id="UP000041254"/>
    </source>
</evidence>
<dbReference type="InParanoid" id="A0A0G4GLU7"/>
<accession>A0A0G4GLU7</accession>
<reference evidence="2 3" key="1">
    <citation type="submission" date="2014-11" db="EMBL/GenBank/DDBJ databases">
        <authorList>
            <person name="Zhu J."/>
            <person name="Qi W."/>
            <person name="Song R."/>
        </authorList>
    </citation>
    <scope>NUCLEOTIDE SEQUENCE [LARGE SCALE GENOMIC DNA]</scope>
</reference>
<dbReference type="AlphaFoldDB" id="A0A0G4GLU7"/>
<dbReference type="Proteomes" id="UP000041254">
    <property type="component" value="Unassembled WGS sequence"/>
</dbReference>
<sequence>MIKRSREAVRVEQQQQQQQRESSPEIYDEFDDICDDVGLFALLVTHVVAWLWKGVCYVNDWIMAAICPPPPRRADTRNRRRPAVIRRQITTPAAAMIAHDTERRFSWGEMTRGAAGMTDADLTRDVGVQVGRPLVNYLPDIPLYPAAAPPPALAPAPIIIVYHPPIVDWVPLPKRESRRAAELAKRRREEAELLWAERRCCLCLACLGCLCCLGRRFL</sequence>